<keyword evidence="5 13" id="KW-0812">Transmembrane</keyword>
<sequence>TNPAYLWLKKEVNTIPCTALSSAVLSLLYLLGSVHGCPRPCTCSSNSTNCTGVGLVSLTPITPLLDQDLRELHLSQNNLSKEVFRGLLRLDILDLSLNGLLWLPKGLLDGLEGLVWLSLAGNRLTSLDRATFEPLVRLQQLQVSGNAWVCDCKLRDFKHWMEWLIYRGEATVLYCNNQPISVGFFFICAKMVVYCCRILCVSPFKEKKINRRMK</sequence>
<evidence type="ECO:0000256" key="13">
    <source>
        <dbReference type="SAM" id="Phobius"/>
    </source>
</evidence>
<dbReference type="SMART" id="SM00369">
    <property type="entry name" value="LRR_TYP"/>
    <property type="match status" value="2"/>
</dbReference>
<keyword evidence="8 13" id="KW-1133">Transmembrane helix</keyword>
<dbReference type="Gene3D" id="3.80.10.10">
    <property type="entry name" value="Ribonuclease Inhibitor"/>
    <property type="match status" value="1"/>
</dbReference>
<reference evidence="15" key="1">
    <citation type="submission" date="2025-08" db="UniProtKB">
        <authorList>
            <consortium name="Ensembl"/>
        </authorList>
    </citation>
    <scope>IDENTIFICATION</scope>
</reference>
<keyword evidence="11" id="KW-1015">Disulfide bond</keyword>
<keyword evidence="6 14" id="KW-0732">Signal</keyword>
<evidence type="ECO:0000256" key="1">
    <source>
        <dbReference type="ARBA" id="ARBA00004162"/>
    </source>
</evidence>
<feature type="chain" id="PRO_5017228487" description="LRRCT domain-containing protein" evidence="14">
    <location>
        <begin position="37"/>
        <end position="214"/>
    </location>
</feature>
<evidence type="ECO:0000256" key="6">
    <source>
        <dbReference type="ARBA" id="ARBA00022729"/>
    </source>
</evidence>
<evidence type="ECO:0000313" key="15">
    <source>
        <dbReference type="Ensembl" id="ENSPMGP00000009244.1"/>
    </source>
</evidence>
<dbReference type="Pfam" id="PF13855">
    <property type="entry name" value="LRR_8"/>
    <property type="match status" value="1"/>
</dbReference>
<organism evidence="15 16">
    <name type="scientific">Periophthalmus magnuspinnatus</name>
    <dbReference type="NCBI Taxonomy" id="409849"/>
    <lineage>
        <taxon>Eukaryota</taxon>
        <taxon>Metazoa</taxon>
        <taxon>Chordata</taxon>
        <taxon>Craniata</taxon>
        <taxon>Vertebrata</taxon>
        <taxon>Euteleostomi</taxon>
        <taxon>Actinopterygii</taxon>
        <taxon>Neopterygii</taxon>
        <taxon>Teleostei</taxon>
        <taxon>Neoteleostei</taxon>
        <taxon>Acanthomorphata</taxon>
        <taxon>Gobiaria</taxon>
        <taxon>Gobiiformes</taxon>
        <taxon>Gobioidei</taxon>
        <taxon>Gobiidae</taxon>
        <taxon>Oxudercinae</taxon>
        <taxon>Periophthalmus</taxon>
    </lineage>
</organism>
<dbReference type="InterPro" id="IPR032675">
    <property type="entry name" value="LRR_dom_sf"/>
</dbReference>
<evidence type="ECO:0000256" key="2">
    <source>
        <dbReference type="ARBA" id="ARBA00022448"/>
    </source>
</evidence>
<name>A0A3B3ZXU7_9GOBI</name>
<keyword evidence="12" id="KW-0407">Ion channel</keyword>
<dbReference type="InterPro" id="IPR051432">
    <property type="entry name" value="KCNMA1_auxiliary"/>
</dbReference>
<dbReference type="PANTHER" id="PTHR46473">
    <property type="entry name" value="GH08155P"/>
    <property type="match status" value="1"/>
</dbReference>
<comment type="subcellular location">
    <subcellularLocation>
        <location evidence="1">Cell membrane</location>
        <topology evidence="1">Single-pass membrane protein</topology>
    </subcellularLocation>
</comment>
<feature type="signal peptide" evidence="14">
    <location>
        <begin position="1"/>
        <end position="36"/>
    </location>
</feature>
<keyword evidence="7" id="KW-0677">Repeat</keyword>
<proteinExistence type="predicted"/>
<evidence type="ECO:0000256" key="14">
    <source>
        <dbReference type="SAM" id="SignalP"/>
    </source>
</evidence>
<evidence type="ECO:0000256" key="9">
    <source>
        <dbReference type="ARBA" id="ARBA00023065"/>
    </source>
</evidence>
<dbReference type="Ensembl" id="ENSPMGT00000009854.1">
    <property type="protein sequence ID" value="ENSPMGP00000009244.1"/>
    <property type="gene ID" value="ENSPMGG00000007656.1"/>
</dbReference>
<evidence type="ECO:0000256" key="10">
    <source>
        <dbReference type="ARBA" id="ARBA00023136"/>
    </source>
</evidence>
<dbReference type="InterPro" id="IPR001611">
    <property type="entry name" value="Leu-rich_rpt"/>
</dbReference>
<dbReference type="Proteomes" id="UP000261520">
    <property type="component" value="Unplaced"/>
</dbReference>
<accession>A0A3B3ZXU7</accession>
<keyword evidence="2" id="KW-0813">Transport</keyword>
<evidence type="ECO:0000256" key="11">
    <source>
        <dbReference type="ARBA" id="ARBA00023157"/>
    </source>
</evidence>
<reference evidence="15" key="2">
    <citation type="submission" date="2025-09" db="UniProtKB">
        <authorList>
            <consortium name="Ensembl"/>
        </authorList>
    </citation>
    <scope>IDENTIFICATION</scope>
</reference>
<dbReference type="SUPFAM" id="SSF52058">
    <property type="entry name" value="L domain-like"/>
    <property type="match status" value="1"/>
</dbReference>
<keyword evidence="9" id="KW-0406">Ion transport</keyword>
<evidence type="ECO:0000313" key="16">
    <source>
        <dbReference type="Proteomes" id="UP000261520"/>
    </source>
</evidence>
<protein>
    <recommendedName>
        <fullName evidence="17">LRRCT domain-containing protein</fullName>
    </recommendedName>
</protein>
<dbReference type="InterPro" id="IPR003591">
    <property type="entry name" value="Leu-rich_rpt_typical-subtyp"/>
</dbReference>
<keyword evidence="3" id="KW-1003">Cell membrane</keyword>
<keyword evidence="4" id="KW-0433">Leucine-rich repeat</keyword>
<keyword evidence="16" id="KW-1185">Reference proteome</keyword>
<dbReference type="GO" id="GO:0005886">
    <property type="term" value="C:plasma membrane"/>
    <property type="evidence" value="ECO:0007669"/>
    <property type="project" value="UniProtKB-SubCell"/>
</dbReference>
<dbReference type="GO" id="GO:0034220">
    <property type="term" value="P:monoatomic ion transmembrane transport"/>
    <property type="evidence" value="ECO:0007669"/>
    <property type="project" value="UniProtKB-KW"/>
</dbReference>
<evidence type="ECO:0000256" key="4">
    <source>
        <dbReference type="ARBA" id="ARBA00022614"/>
    </source>
</evidence>
<evidence type="ECO:0000256" key="12">
    <source>
        <dbReference type="ARBA" id="ARBA00023303"/>
    </source>
</evidence>
<evidence type="ECO:0000256" key="8">
    <source>
        <dbReference type="ARBA" id="ARBA00022989"/>
    </source>
</evidence>
<dbReference type="AlphaFoldDB" id="A0A3B3ZXU7"/>
<evidence type="ECO:0000256" key="3">
    <source>
        <dbReference type="ARBA" id="ARBA00022475"/>
    </source>
</evidence>
<keyword evidence="10 13" id="KW-0472">Membrane</keyword>
<evidence type="ECO:0008006" key="17">
    <source>
        <dbReference type="Google" id="ProtNLM"/>
    </source>
</evidence>
<evidence type="ECO:0000256" key="7">
    <source>
        <dbReference type="ARBA" id="ARBA00022737"/>
    </source>
</evidence>
<feature type="transmembrane region" description="Helical" evidence="13">
    <location>
        <begin position="182"/>
        <end position="204"/>
    </location>
</feature>
<dbReference type="PANTHER" id="PTHR46473:SF10">
    <property type="entry name" value="LD45603P-RELATED"/>
    <property type="match status" value="1"/>
</dbReference>
<evidence type="ECO:0000256" key="5">
    <source>
        <dbReference type="ARBA" id="ARBA00022692"/>
    </source>
</evidence>